<dbReference type="Gene3D" id="3.40.50.720">
    <property type="entry name" value="NAD(P)-binding Rossmann-like Domain"/>
    <property type="match status" value="1"/>
</dbReference>
<dbReference type="InterPro" id="IPR036291">
    <property type="entry name" value="NAD(P)-bd_dom_sf"/>
</dbReference>
<feature type="compositionally biased region" description="Basic residues" evidence="2">
    <location>
        <begin position="1483"/>
        <end position="1493"/>
    </location>
</feature>
<feature type="compositionally biased region" description="Basic residues" evidence="2">
    <location>
        <begin position="1395"/>
        <end position="1412"/>
    </location>
</feature>
<protein>
    <recommendedName>
        <fullName evidence="3">PKS/mFAS DH domain-containing protein</fullName>
    </recommendedName>
</protein>
<dbReference type="Pfam" id="PF00698">
    <property type="entry name" value="Acyl_transf_1"/>
    <property type="match status" value="1"/>
</dbReference>
<dbReference type="SMART" id="SM00826">
    <property type="entry name" value="PKS_DH"/>
    <property type="match status" value="1"/>
</dbReference>
<evidence type="ECO:0000313" key="4">
    <source>
        <dbReference type="EMBL" id="OSS53268.1"/>
    </source>
</evidence>
<dbReference type="InterPro" id="IPR016035">
    <property type="entry name" value="Acyl_Trfase/lysoPLipase"/>
</dbReference>
<comment type="caution">
    <text evidence="1">Lacks conserved residue(s) required for the propagation of feature annotation.</text>
</comment>
<dbReference type="InterPro" id="IPR042104">
    <property type="entry name" value="PKS_dehydratase_sf"/>
</dbReference>
<proteinExistence type="predicted"/>
<dbReference type="InterPro" id="IPR050091">
    <property type="entry name" value="PKS_NRPS_Biosynth_Enz"/>
</dbReference>
<dbReference type="SMART" id="SM00829">
    <property type="entry name" value="PKS_ER"/>
    <property type="match status" value="1"/>
</dbReference>
<dbReference type="InterPro" id="IPR020843">
    <property type="entry name" value="ER"/>
</dbReference>
<feature type="compositionally biased region" description="Basic residues" evidence="2">
    <location>
        <begin position="1430"/>
        <end position="1471"/>
    </location>
</feature>
<dbReference type="InterPro" id="IPR049900">
    <property type="entry name" value="PKS_mFAS_DH"/>
</dbReference>
<feature type="region of interest" description="C-terminal hotdog fold" evidence="1">
    <location>
        <begin position="656"/>
        <end position="813"/>
    </location>
</feature>
<dbReference type="PROSITE" id="PS52019">
    <property type="entry name" value="PKS_MFAS_DH"/>
    <property type="match status" value="1"/>
</dbReference>
<keyword evidence="5" id="KW-1185">Reference proteome</keyword>
<dbReference type="SUPFAM" id="SSF52151">
    <property type="entry name" value="FabD/lysophospholipase-like"/>
    <property type="match status" value="1"/>
</dbReference>
<dbReference type="GO" id="GO:0006633">
    <property type="term" value="P:fatty acid biosynthetic process"/>
    <property type="evidence" value="ECO:0007669"/>
    <property type="project" value="TreeGrafter"/>
</dbReference>
<dbReference type="CDD" id="cd05195">
    <property type="entry name" value="enoyl_red"/>
    <property type="match status" value="1"/>
</dbReference>
<dbReference type="InParanoid" id="A0A1Y2MDF6"/>
<accession>A0A1Y2MDF6</accession>
<dbReference type="InterPro" id="IPR014043">
    <property type="entry name" value="Acyl_transferase_dom"/>
</dbReference>
<dbReference type="Pfam" id="PF23114">
    <property type="entry name" value="NAD-bd_HRPKS_sdrA"/>
    <property type="match status" value="1"/>
</dbReference>
<dbReference type="Pfam" id="PF08240">
    <property type="entry name" value="ADH_N"/>
    <property type="match status" value="1"/>
</dbReference>
<dbReference type="GO" id="GO:0016491">
    <property type="term" value="F:oxidoreductase activity"/>
    <property type="evidence" value="ECO:0007669"/>
    <property type="project" value="InterPro"/>
</dbReference>
<dbReference type="InterPro" id="IPR049552">
    <property type="entry name" value="PKS_DH_N"/>
</dbReference>
<reference evidence="4 5" key="1">
    <citation type="journal article" date="2017" name="Genome Announc.">
        <title>Genome sequence of the saprophytic ascomycete Epicoccum nigrum ICMP 19927 strain isolated from New Zealand.</title>
        <authorList>
            <person name="Fokin M."/>
            <person name="Fleetwood D."/>
            <person name="Weir B.S."/>
            <person name="Villas-Boas S.G."/>
        </authorList>
    </citation>
    <scope>NUCLEOTIDE SEQUENCE [LARGE SCALE GENOMIC DNA]</scope>
    <source>
        <strain evidence="4 5">ICMP 19927</strain>
    </source>
</reference>
<evidence type="ECO:0000256" key="2">
    <source>
        <dbReference type="SAM" id="MobiDB-lite"/>
    </source>
</evidence>
<dbReference type="PANTHER" id="PTHR43775:SF13">
    <property type="entry name" value="POLYKETIDE SYNTHASE 1"/>
    <property type="match status" value="1"/>
</dbReference>
<organism evidence="4 5">
    <name type="scientific">Epicoccum nigrum</name>
    <name type="common">Soil fungus</name>
    <name type="synonym">Epicoccum purpurascens</name>
    <dbReference type="NCBI Taxonomy" id="105696"/>
    <lineage>
        <taxon>Eukaryota</taxon>
        <taxon>Fungi</taxon>
        <taxon>Dikarya</taxon>
        <taxon>Ascomycota</taxon>
        <taxon>Pezizomycotina</taxon>
        <taxon>Dothideomycetes</taxon>
        <taxon>Pleosporomycetidae</taxon>
        <taxon>Pleosporales</taxon>
        <taxon>Pleosporineae</taxon>
        <taxon>Didymellaceae</taxon>
        <taxon>Epicoccum</taxon>
    </lineage>
</organism>
<dbReference type="Proteomes" id="UP000193240">
    <property type="component" value="Unassembled WGS sequence"/>
</dbReference>
<sequence>MTRGPLERKTIKEEIDTKASELLFVISANDKISAEKTMQGLGVYLEQRPEVFQNDLLGNLAYTLGQRRSFHPWRIAVTASTAAELVETLSNGKITPCKQDAEALRMGWIFTGQGAQWWAMGRELYQQYPVYASAIERADAHLISFGAKFSLLQELAKEEDTTQINAAYLSQPTCTAVQLALVNLLISWGLQPAAVVGHSSGEIGAAYAAGFITFEDAMTIAYHRGRLVPILKETYPSLNGCMMAVGAGKSQVVPLLDQVCPSLGQAKIACINSPASITISGDEPAVTELQKLLEAAYPGIFARKLQVDTAYHSHHMDLVAKQYMEALQELKVPEPSRVRFFSSLLGSVVDSQDLDRSYWVQNLTCPVRFDEALQGMCQPLNEHKTGVNMLCELGPHAALQGPVKQTLKHIGGAALKIPYTSALARKKNAVTTTLAMAGMLFVKGAALDMGSINFPTQDKKPRVLVDMPRYNWNHSSQFLYESRFTKLHKYHDAPRHDIIGVLAPYSNETEPTWRNVVRLDDLPWLRQYQMQGVTMFPISGFLAMAVEAAAQKALSSKAPWDDIEVEDLAVKSPIMLSEEELEMTIILKKHGDGPDSEATHSFLIQSWSQSKGWSDNCTGAVSLISTKDNEVDGQRGRKYRREHLYSKSVDIGQAATECTSAIRLYTQLSKIGVDYGELFQGLEQCRASVNGAVAQIVKTDTSNEMPHHYETDYILHPAFMEQLVSLYWPVIAAAGETNTVHLPASIGRVTVSARALSCPQKPGSALHAVCRSEAMVPNNGPNRYDMFAVDAAGEPIITIQGLSTSPIVEHGSDAETTGPQELCYKLDWEPVPEEEGVNEQALHGFDAEIVIIHGKTKLQYKLVAALTEHLEATLGTRINSGTLEDIAPIAQGKLCLVLTELASPLLATLDAAQFEALKMLLTTVQGALWVVQGAYHSPSNPETNMISGFSRTLRSEGTLANFVTLDLDPQDSSDPHHTVQTITRVLHMTLGAAAKVEEKEFRAQGRKLFTPRVLDDSDLNAFVHEQVHPAPTEPARFRDTDRPLRASLGTPGAVETLVFHDDGNLRHDLPDSCVDIAVKAVGISPTDLANGARLGMECSGTVIAVGSMVLNLRVGDRVAAIVTTGCLSNVARVQSQFVFKAPAHMSFEALATMPVAYCTAVYALMKEARLAEGESILIHDAASAVGQAALTLASRIGASVWVTVKTAEEKETIMQHYSIPQDRIWFSGVTYFSERIQSVTKGAGVDVVFNTLTDYRILRATWASIAQFGQFFNVMGGQQTTLHVPSATSVTVYSIDFAALAAHRPSLVHRTLSDVARMVQYGQLRPLLNIASYDAAGTVAALQNISALQSNERSVIVFSEEDYVTVGHLSPPSPHHQLIPPKGPAYRKALDAPPQRRHLHPHRRHRRPRPQHSRLDGLQGSAAHRPALTQRHRPRRSSKRDRRPTSRKCKHPRPQLRRVRQRGGRRAHRLRLVLPPAYQGCNPRRHGARRRALRVHDPRAVYRSRDQQAPRRAKLPR</sequence>
<evidence type="ECO:0000259" key="3">
    <source>
        <dbReference type="PROSITE" id="PS52019"/>
    </source>
</evidence>
<dbReference type="Pfam" id="PF21089">
    <property type="entry name" value="PKS_DH_N"/>
    <property type="match status" value="1"/>
</dbReference>
<dbReference type="InterPro" id="IPR049551">
    <property type="entry name" value="PKS_DH_C"/>
</dbReference>
<dbReference type="Gene3D" id="3.10.129.110">
    <property type="entry name" value="Polyketide synthase dehydratase"/>
    <property type="match status" value="1"/>
</dbReference>
<feature type="region of interest" description="N-terminal hotdog fold" evidence="1">
    <location>
        <begin position="496"/>
        <end position="628"/>
    </location>
</feature>
<dbReference type="Gene3D" id="3.40.366.10">
    <property type="entry name" value="Malonyl-Coenzyme A Acyl Carrier Protein, domain 2"/>
    <property type="match status" value="1"/>
</dbReference>
<dbReference type="Gene3D" id="3.90.180.10">
    <property type="entry name" value="Medium-chain alcohol dehydrogenases, catalytic domain"/>
    <property type="match status" value="1"/>
</dbReference>
<dbReference type="SUPFAM" id="SSF50129">
    <property type="entry name" value="GroES-like"/>
    <property type="match status" value="1"/>
</dbReference>
<gene>
    <name evidence="4" type="ORF">B5807_02573</name>
</gene>
<dbReference type="STRING" id="105696.A0A1Y2MDF6"/>
<feature type="compositionally biased region" description="Basic and acidic residues" evidence="2">
    <location>
        <begin position="1494"/>
        <end position="1509"/>
    </location>
</feature>
<name>A0A1Y2MDF6_EPING</name>
<dbReference type="SUPFAM" id="SSF55048">
    <property type="entry name" value="Probable ACP-binding domain of malonyl-CoA ACP transacylase"/>
    <property type="match status" value="1"/>
</dbReference>
<dbReference type="Pfam" id="PF22621">
    <property type="entry name" value="CurL-like_PKS_C"/>
    <property type="match status" value="1"/>
</dbReference>
<dbReference type="InterPro" id="IPR016036">
    <property type="entry name" value="Malonyl_transacylase_ACP-bd"/>
</dbReference>
<dbReference type="Pfam" id="PF14765">
    <property type="entry name" value="PS-DH"/>
    <property type="match status" value="1"/>
</dbReference>
<dbReference type="EMBL" id="KZ107839">
    <property type="protein sequence ID" value="OSS53268.1"/>
    <property type="molecule type" value="Genomic_DNA"/>
</dbReference>
<dbReference type="GO" id="GO:0004312">
    <property type="term" value="F:fatty acid synthase activity"/>
    <property type="evidence" value="ECO:0007669"/>
    <property type="project" value="TreeGrafter"/>
</dbReference>
<dbReference type="PANTHER" id="PTHR43775">
    <property type="entry name" value="FATTY ACID SYNTHASE"/>
    <property type="match status" value="1"/>
</dbReference>
<dbReference type="Gene3D" id="3.30.70.3290">
    <property type="match status" value="1"/>
</dbReference>
<dbReference type="InterPro" id="IPR020807">
    <property type="entry name" value="PKS_DH"/>
</dbReference>
<evidence type="ECO:0000256" key="1">
    <source>
        <dbReference type="PROSITE-ProRule" id="PRU01363"/>
    </source>
</evidence>
<dbReference type="InterPro" id="IPR011032">
    <property type="entry name" value="GroES-like_sf"/>
</dbReference>
<dbReference type="SMART" id="SM00827">
    <property type="entry name" value="PKS_AT"/>
    <property type="match status" value="1"/>
</dbReference>
<feature type="region of interest" description="Disordered" evidence="2">
    <location>
        <begin position="1368"/>
        <end position="1517"/>
    </location>
</feature>
<dbReference type="InterPro" id="IPR013154">
    <property type="entry name" value="ADH-like_N"/>
</dbReference>
<feature type="domain" description="PKS/mFAS DH" evidence="3">
    <location>
        <begin position="496"/>
        <end position="813"/>
    </location>
</feature>
<dbReference type="InterPro" id="IPR056501">
    <property type="entry name" value="NAD-bd_HRPKS_sdrA"/>
</dbReference>
<evidence type="ECO:0000313" key="5">
    <source>
        <dbReference type="Proteomes" id="UP000193240"/>
    </source>
</evidence>
<dbReference type="OMA" id="ANDSECC"/>
<dbReference type="InterPro" id="IPR001227">
    <property type="entry name" value="Ac_transferase_dom_sf"/>
</dbReference>
<dbReference type="GO" id="GO:0044550">
    <property type="term" value="P:secondary metabolite biosynthetic process"/>
    <property type="evidence" value="ECO:0007669"/>
    <property type="project" value="TreeGrafter"/>
</dbReference>
<dbReference type="SUPFAM" id="SSF51735">
    <property type="entry name" value="NAD(P)-binding Rossmann-fold domains"/>
    <property type="match status" value="1"/>
</dbReference>